<evidence type="ECO:0000256" key="2">
    <source>
        <dbReference type="ARBA" id="ARBA00006054"/>
    </source>
</evidence>
<evidence type="ECO:0000256" key="8">
    <source>
        <dbReference type="PIRSR" id="PIRSR000102-1"/>
    </source>
</evidence>
<feature type="binding site" evidence="7">
    <location>
        <position position="177"/>
    </location>
    <ligand>
        <name>beta-D-fructose 1,6-bisphosphate</name>
        <dbReference type="ChEBI" id="CHEBI:32966"/>
        <note>allosteric activator</note>
    </ligand>
</feature>
<dbReference type="EMBL" id="PNHG01000007">
    <property type="protein sequence ID" value="PMC64380.1"/>
    <property type="molecule type" value="Genomic_DNA"/>
</dbReference>
<dbReference type="PRINTS" id="PR00086">
    <property type="entry name" value="LLDHDRGNASE"/>
</dbReference>
<evidence type="ECO:0000256" key="1">
    <source>
        <dbReference type="ARBA" id="ARBA00004843"/>
    </source>
</evidence>
<dbReference type="CDD" id="cd05291">
    <property type="entry name" value="HicDH_like"/>
    <property type="match status" value="1"/>
</dbReference>
<dbReference type="FunFam" id="3.40.50.720:FF:000018">
    <property type="entry name" value="Malate dehydrogenase"/>
    <property type="match status" value="1"/>
</dbReference>
<dbReference type="RefSeq" id="WP_102723994.1">
    <property type="nucleotide sequence ID" value="NZ_PNHG01000007.1"/>
</dbReference>
<dbReference type="NCBIfam" id="TIGR01771">
    <property type="entry name" value="L-LDH-NAD"/>
    <property type="match status" value="1"/>
</dbReference>
<name>A0A2N6T4Y8_9CORY</name>
<accession>A0A2N6T4Y8</accession>
<feature type="binding site" evidence="7">
    <location>
        <position position="162"/>
    </location>
    <ligand>
        <name>beta-D-fructose 1,6-bisphosphate</name>
        <dbReference type="ChEBI" id="CHEBI:32966"/>
        <note>allosteric activator</note>
    </ligand>
</feature>
<feature type="domain" description="Lactate/malate dehydrogenase C-terminal" evidence="11">
    <location>
        <begin position="154"/>
        <end position="320"/>
    </location>
</feature>
<dbReference type="Pfam" id="PF00056">
    <property type="entry name" value="Ldh_1_N"/>
    <property type="match status" value="1"/>
</dbReference>
<feature type="binding site" evidence="7">
    <location>
        <position position="74"/>
    </location>
    <ligand>
        <name>NAD(+)</name>
        <dbReference type="ChEBI" id="CHEBI:57540"/>
    </ligand>
</feature>
<keyword evidence="7" id="KW-0021">Allosteric enzyme</keyword>
<organism evidence="12 13">
    <name type="scientific">Corynebacterium tuscaniense</name>
    <dbReference type="NCBI Taxonomy" id="302449"/>
    <lineage>
        <taxon>Bacteria</taxon>
        <taxon>Bacillati</taxon>
        <taxon>Actinomycetota</taxon>
        <taxon>Actinomycetes</taxon>
        <taxon>Mycobacteriales</taxon>
        <taxon>Corynebacteriaceae</taxon>
        <taxon>Corynebacterium</taxon>
    </lineage>
</organism>
<dbReference type="InterPro" id="IPR015955">
    <property type="entry name" value="Lactate_DH/Glyco_Ohase_4_C"/>
</dbReference>
<dbReference type="NCBIfam" id="NF000824">
    <property type="entry name" value="PRK00066.1"/>
    <property type="match status" value="1"/>
</dbReference>
<keyword evidence="7" id="KW-0963">Cytoplasm</keyword>
<keyword evidence="13" id="KW-1185">Reference proteome</keyword>
<evidence type="ECO:0000256" key="9">
    <source>
        <dbReference type="PIRSR" id="PIRSR000102-3"/>
    </source>
</evidence>
<keyword evidence="5 7" id="KW-0520">NAD</keyword>
<comment type="activity regulation">
    <text evidence="7">Allosterically activated by fructose 1,6-bisphosphate (FBP).</text>
</comment>
<keyword evidence="4 7" id="KW-0560">Oxidoreductase</keyword>
<reference evidence="12 13" key="1">
    <citation type="submission" date="2017-09" db="EMBL/GenBank/DDBJ databases">
        <title>Bacterial strain isolated from the female urinary microbiota.</title>
        <authorList>
            <person name="Thomas-White K."/>
            <person name="Kumar N."/>
            <person name="Forster S."/>
            <person name="Putonti C."/>
            <person name="Lawley T."/>
            <person name="Wolfe A.J."/>
        </authorList>
    </citation>
    <scope>NUCLEOTIDE SEQUENCE [LARGE SCALE GENOMIC DNA]</scope>
    <source>
        <strain evidence="12 13">UMB0792</strain>
    </source>
</reference>
<dbReference type="GO" id="GO:0006089">
    <property type="term" value="P:lactate metabolic process"/>
    <property type="evidence" value="ECO:0007669"/>
    <property type="project" value="TreeGrafter"/>
</dbReference>
<evidence type="ECO:0000259" key="11">
    <source>
        <dbReference type="Pfam" id="PF02866"/>
    </source>
</evidence>
<feature type="binding site" evidence="9">
    <location>
        <position position="104"/>
    </location>
    <ligand>
        <name>NAD(+)</name>
        <dbReference type="ChEBI" id="CHEBI:57540"/>
    </ligand>
</feature>
<dbReference type="HAMAP" id="MF_00488">
    <property type="entry name" value="Lactate_dehydrog"/>
    <property type="match status" value="1"/>
</dbReference>
<dbReference type="InterPro" id="IPR036291">
    <property type="entry name" value="NAD(P)-bd_dom_sf"/>
</dbReference>
<evidence type="ECO:0000256" key="4">
    <source>
        <dbReference type="ARBA" id="ARBA00023002"/>
    </source>
</evidence>
<evidence type="ECO:0000256" key="6">
    <source>
        <dbReference type="ARBA" id="ARBA00049258"/>
    </source>
</evidence>
<feature type="binding site" evidence="7">
    <location>
        <position position="91"/>
    </location>
    <ligand>
        <name>substrate</name>
    </ligand>
</feature>
<comment type="subunit">
    <text evidence="7">Homotetramer.</text>
</comment>
<comment type="caution">
    <text evidence="12">The sequence shown here is derived from an EMBL/GenBank/DDBJ whole genome shotgun (WGS) entry which is preliminary data.</text>
</comment>
<dbReference type="Gene3D" id="3.90.110.10">
    <property type="entry name" value="Lactate dehydrogenase/glycoside hydrolase, family 4, C-terminal"/>
    <property type="match status" value="1"/>
</dbReference>
<feature type="binding site" evidence="7">
    <location>
        <position position="48"/>
    </location>
    <ligand>
        <name>NAD(+)</name>
        <dbReference type="ChEBI" id="CHEBI:57540"/>
    </ligand>
</feature>
<dbReference type="Proteomes" id="UP000235836">
    <property type="component" value="Unassembled WGS sequence"/>
</dbReference>
<dbReference type="PANTHER" id="PTHR43128">
    <property type="entry name" value="L-2-HYDROXYCARBOXYLATE DEHYDROGENASE (NAD(P)(+))"/>
    <property type="match status" value="1"/>
</dbReference>
<dbReference type="InterPro" id="IPR018177">
    <property type="entry name" value="L-lactate_DH_AS"/>
</dbReference>
<dbReference type="InterPro" id="IPR022383">
    <property type="entry name" value="Lactate/malate_DH_C"/>
</dbReference>
<dbReference type="PANTHER" id="PTHR43128:SF16">
    <property type="entry name" value="L-LACTATE DEHYDROGENASE"/>
    <property type="match status" value="1"/>
</dbReference>
<feature type="binding site" evidence="7">
    <location>
        <position position="22"/>
    </location>
    <ligand>
        <name>NAD(+)</name>
        <dbReference type="ChEBI" id="CHEBI:57540"/>
    </ligand>
</feature>
<comment type="subcellular location">
    <subcellularLocation>
        <location evidence="7">Cytoplasm</location>
    </subcellularLocation>
</comment>
<dbReference type="GO" id="GO:0005737">
    <property type="term" value="C:cytoplasm"/>
    <property type="evidence" value="ECO:0007669"/>
    <property type="project" value="UniProtKB-SubCell"/>
</dbReference>
<dbReference type="GO" id="GO:0004459">
    <property type="term" value="F:L-lactate dehydrogenase (NAD+) activity"/>
    <property type="evidence" value="ECO:0007669"/>
    <property type="project" value="UniProtKB-UniRule"/>
</dbReference>
<dbReference type="SUPFAM" id="SSF56327">
    <property type="entry name" value="LDH C-terminal domain-like"/>
    <property type="match status" value="1"/>
</dbReference>
<evidence type="ECO:0000256" key="7">
    <source>
        <dbReference type="HAMAP-Rule" id="MF_00488"/>
    </source>
</evidence>
<keyword evidence="7" id="KW-0597">Phosphoprotein</keyword>
<dbReference type="UniPathway" id="UPA00554">
    <property type="reaction ID" value="UER00611"/>
</dbReference>
<feature type="binding site" evidence="7 9">
    <location>
        <position position="43"/>
    </location>
    <ligand>
        <name>NAD(+)</name>
        <dbReference type="ChEBI" id="CHEBI:57540"/>
    </ligand>
</feature>
<feature type="active site" description="Proton acceptor" evidence="7 8">
    <location>
        <position position="184"/>
    </location>
</feature>
<feature type="binding site" evidence="7">
    <location>
        <begin position="157"/>
        <end position="160"/>
    </location>
    <ligand>
        <name>substrate</name>
    </ligand>
</feature>
<feature type="binding site" evidence="7">
    <location>
        <position position="152"/>
    </location>
    <ligand>
        <name>NAD(+)</name>
        <dbReference type="ChEBI" id="CHEBI:57540"/>
    </ligand>
</feature>
<comment type="function">
    <text evidence="7">Catalyzes the conversion of lactate to pyruvate.</text>
</comment>
<dbReference type="PROSITE" id="PS00064">
    <property type="entry name" value="L_LDH"/>
    <property type="match status" value="1"/>
</dbReference>
<evidence type="ECO:0000256" key="3">
    <source>
        <dbReference type="ARBA" id="ARBA00012967"/>
    </source>
</evidence>
<feature type="binding site" evidence="7">
    <location>
        <position position="110"/>
    </location>
    <ligand>
        <name>NAD(+)</name>
        <dbReference type="ChEBI" id="CHEBI:57540"/>
    </ligand>
</feature>
<dbReference type="PIRSF" id="PIRSF000102">
    <property type="entry name" value="Lac_mal_DH"/>
    <property type="match status" value="1"/>
</dbReference>
<feature type="binding site" evidence="7">
    <location>
        <begin position="127"/>
        <end position="129"/>
    </location>
    <ligand>
        <name>NAD(+)</name>
        <dbReference type="ChEBI" id="CHEBI:57540"/>
    </ligand>
</feature>
<dbReference type="EC" id="1.1.1.27" evidence="3 7"/>
<dbReference type="SUPFAM" id="SSF51735">
    <property type="entry name" value="NAD(P)-binding Rossmann-fold domains"/>
    <property type="match status" value="1"/>
</dbReference>
<comment type="catalytic activity">
    <reaction evidence="6 7">
        <text>(S)-lactate + NAD(+) = pyruvate + NADH + H(+)</text>
        <dbReference type="Rhea" id="RHEA:23444"/>
        <dbReference type="ChEBI" id="CHEBI:15361"/>
        <dbReference type="ChEBI" id="CHEBI:15378"/>
        <dbReference type="ChEBI" id="CHEBI:16651"/>
        <dbReference type="ChEBI" id="CHEBI:57540"/>
        <dbReference type="ChEBI" id="CHEBI:57945"/>
        <dbReference type="EC" id="1.1.1.27"/>
    </reaction>
</comment>
<feature type="domain" description="Lactate/malate dehydrogenase N-terminal" evidence="10">
    <location>
        <begin position="13"/>
        <end position="151"/>
    </location>
</feature>
<evidence type="ECO:0000259" key="10">
    <source>
        <dbReference type="Pfam" id="PF00056"/>
    </source>
</evidence>
<feature type="binding site" evidence="7">
    <location>
        <begin position="88"/>
        <end position="89"/>
    </location>
    <ligand>
        <name>NAD(+)</name>
        <dbReference type="ChEBI" id="CHEBI:57540"/>
    </ligand>
</feature>
<evidence type="ECO:0000313" key="12">
    <source>
        <dbReference type="EMBL" id="PMC64380.1"/>
    </source>
</evidence>
<dbReference type="InterPro" id="IPR011304">
    <property type="entry name" value="L-lactate_DH"/>
</dbReference>
<protein>
    <recommendedName>
        <fullName evidence="3 7">L-lactate dehydrogenase</fullName>
        <shortName evidence="7">L-LDH</shortName>
        <ecNumber evidence="3 7">1.1.1.27</ecNumber>
    </recommendedName>
</protein>
<evidence type="ECO:0000256" key="5">
    <source>
        <dbReference type="ARBA" id="ARBA00023027"/>
    </source>
</evidence>
<evidence type="ECO:0000313" key="13">
    <source>
        <dbReference type="Proteomes" id="UP000235836"/>
    </source>
</evidence>
<proteinExistence type="inferred from homology"/>
<gene>
    <name evidence="7" type="primary">ldh</name>
    <name evidence="12" type="ORF">CJ203_06465</name>
</gene>
<feature type="binding site" evidence="7">
    <location>
        <position position="241"/>
    </location>
    <ligand>
        <name>substrate</name>
    </ligand>
</feature>
<comment type="similarity">
    <text evidence="2 7">Belongs to the LDH/MDH superfamily. LDH family.</text>
</comment>
<feature type="binding site" evidence="9">
    <location>
        <begin position="18"/>
        <end position="23"/>
    </location>
    <ligand>
        <name>NAD(+)</name>
        <dbReference type="ChEBI" id="CHEBI:57540"/>
    </ligand>
</feature>
<dbReference type="Pfam" id="PF02866">
    <property type="entry name" value="Ldh_1_C"/>
    <property type="match status" value="1"/>
</dbReference>
<feature type="modified residue" description="Phosphotyrosine" evidence="7">
    <location>
        <position position="232"/>
    </location>
</feature>
<dbReference type="InterPro" id="IPR001557">
    <property type="entry name" value="L-lactate/malate_DH"/>
</dbReference>
<dbReference type="Gene3D" id="3.40.50.720">
    <property type="entry name" value="NAD(P)-binding Rossmann-like Domain"/>
    <property type="match status" value="1"/>
</dbReference>
<feature type="binding site" evidence="7">
    <location>
        <begin position="129"/>
        <end position="132"/>
    </location>
    <ligand>
        <name>substrate</name>
    </ligand>
</feature>
<sequence>MATTTDKPTPGNKIVLIGAGDVGVAYAYALVNQGLCDHLAIIDINEEKTWGHVEDLNHSVPWSGHNTRVTVGTYEDCRDAALVVNCAGVAQRPGETRLDLVARNLKIFKSIVDEVMAHGFNGIFLVATNPVDVLSYATWKFSGLPSSRVIGSGTILDTARYRHSLGEYFGMSSTSVHAYVIGEHGDTELPVVSTGSVSGVPLPEKLRKAAEHNPEASSDMTTIFEETRDAAYKIIQAKGSTSYGIGGGLARITRAVLSNEDVVLPVSALLEGQYGLEDIYIGTPAVINRNGIRDVVELTLDETESKQFQHSAEVLRQVMMDGGLVG</sequence>
<dbReference type="GO" id="GO:0006096">
    <property type="term" value="P:glycolytic process"/>
    <property type="evidence" value="ECO:0007669"/>
    <property type="project" value="UniProtKB-UniRule"/>
</dbReference>
<feature type="binding site" evidence="7">
    <location>
        <position position="97"/>
    </location>
    <ligand>
        <name>substrate</name>
    </ligand>
</feature>
<comment type="pathway">
    <text evidence="1 7">Fermentation; pyruvate fermentation to lactate; (S)-lactate from pyruvate: step 1/1.</text>
</comment>
<dbReference type="InterPro" id="IPR001236">
    <property type="entry name" value="Lactate/malate_DH_N"/>
</dbReference>
<dbReference type="AlphaFoldDB" id="A0A2N6T4Y8"/>